<gene>
    <name evidence="4" type="ordered locus">S70_19090</name>
</gene>
<feature type="DNA-binding region" description="H-T-H motif" evidence="2">
    <location>
        <begin position="37"/>
        <end position="56"/>
    </location>
</feature>
<dbReference type="OrthoDB" id="116240at2"/>
<dbReference type="PROSITE" id="PS50977">
    <property type="entry name" value="HTH_TETR_2"/>
    <property type="match status" value="1"/>
</dbReference>
<dbReference type="InterPro" id="IPR001647">
    <property type="entry name" value="HTH_TetR"/>
</dbReference>
<dbReference type="PANTHER" id="PTHR43479:SF11">
    <property type="entry name" value="ACREF_ENVCD OPERON REPRESSOR-RELATED"/>
    <property type="match status" value="1"/>
</dbReference>
<dbReference type="GO" id="GO:0003677">
    <property type="term" value="F:DNA binding"/>
    <property type="evidence" value="ECO:0007669"/>
    <property type="project" value="UniProtKB-UniRule"/>
</dbReference>
<feature type="domain" description="HTH tetR-type" evidence="3">
    <location>
        <begin position="14"/>
        <end position="74"/>
    </location>
</feature>
<reference evidence="4 5" key="1">
    <citation type="journal article" date="2012" name="J. Bacteriol.">
        <title>Complete Genome Sequence of Providencia stuartii Clinical Isolate MRSN 2154.</title>
        <authorList>
            <person name="Clifford R.J."/>
            <person name="Hang J."/>
            <person name="Riley M.C."/>
            <person name="Onmus-Leone F."/>
            <person name="Kuschner R.A."/>
            <person name="Lesho E.P."/>
            <person name="Waterman P.E."/>
        </authorList>
    </citation>
    <scope>NUCLEOTIDE SEQUENCE [LARGE SCALE GENOMIC DNA]</scope>
    <source>
        <strain evidence="4 5">MRSN 2154</strain>
    </source>
</reference>
<accession>A0A140ST13</accession>
<dbReference type="InterPro" id="IPR050624">
    <property type="entry name" value="HTH-type_Tx_Regulator"/>
</dbReference>
<dbReference type="Gene3D" id="1.10.357.10">
    <property type="entry name" value="Tetracycline Repressor, domain 2"/>
    <property type="match status" value="1"/>
</dbReference>
<dbReference type="PRINTS" id="PR00455">
    <property type="entry name" value="HTHTETR"/>
</dbReference>
<dbReference type="EMBL" id="CP003488">
    <property type="protein sequence ID" value="AFH95614.1"/>
    <property type="molecule type" value="Genomic_DNA"/>
</dbReference>
<name>A0A140ST13_PROSM</name>
<dbReference type="Proteomes" id="UP000005012">
    <property type="component" value="Chromosome"/>
</dbReference>
<protein>
    <submittedName>
        <fullName evidence="4">TetR family transcriptional regulator</fullName>
    </submittedName>
</protein>
<dbReference type="InterPro" id="IPR009057">
    <property type="entry name" value="Homeodomain-like_sf"/>
</dbReference>
<evidence type="ECO:0000313" key="4">
    <source>
        <dbReference type="EMBL" id="AFH95614.1"/>
    </source>
</evidence>
<dbReference type="AlphaFoldDB" id="A0A140ST13"/>
<dbReference type="PANTHER" id="PTHR43479">
    <property type="entry name" value="ACREF/ENVCD OPERON REPRESSOR-RELATED"/>
    <property type="match status" value="1"/>
</dbReference>
<dbReference type="InterPro" id="IPR023772">
    <property type="entry name" value="DNA-bd_HTH_TetR-type_CS"/>
</dbReference>
<dbReference type="SUPFAM" id="SSF46689">
    <property type="entry name" value="Homeodomain-like"/>
    <property type="match status" value="1"/>
</dbReference>
<reference evidence="5" key="2">
    <citation type="submission" date="2012-04" db="EMBL/GenBank/DDBJ databases">
        <title>Complete genome sequence of Providencia stuartii clinical isolate MRSN 2154.</title>
        <authorList>
            <person name="Clifford R.J."/>
            <person name="Hang J."/>
            <person name="Riley M.C."/>
            <person name="Onmus-Leone F."/>
            <person name="Kuschner R.A."/>
            <person name="Lesho E.P."/>
            <person name="Waterman P.E."/>
        </authorList>
    </citation>
    <scope>NUCLEOTIDE SEQUENCE [LARGE SCALE GENOMIC DNA]</scope>
    <source>
        <strain evidence="5">MRSN 2154</strain>
    </source>
</reference>
<keyword evidence="1 2" id="KW-0238">DNA-binding</keyword>
<dbReference type="KEGG" id="psi:S70_19090"/>
<dbReference type="PATRIC" id="fig|1157951.4.peg.3834"/>
<dbReference type="Pfam" id="PF00440">
    <property type="entry name" value="TetR_N"/>
    <property type="match status" value="1"/>
</dbReference>
<sequence>MTEPMKKPRTKPAKERLDDLMNAAEHLFLTKGFLETTVSEIVSQADVAKGTFYHYFKSKDEILEALRERYMTWYLGKIDDALKEKVDSQAMLSQWCESSVQYYVEKRRIHDMLFHESFHTCSNVHEQRAISQVKKILLHGKAQGVWSAEPIGLVSSMLYHSMHAAVDELASSLEYDENTLGAILYQKLLGLVQ</sequence>
<dbReference type="Gene3D" id="1.10.10.60">
    <property type="entry name" value="Homeodomain-like"/>
    <property type="match status" value="1"/>
</dbReference>
<dbReference type="PROSITE" id="PS01081">
    <property type="entry name" value="HTH_TETR_1"/>
    <property type="match status" value="1"/>
</dbReference>
<dbReference type="HOGENOM" id="CLU_069356_29_0_6"/>
<organism evidence="4 5">
    <name type="scientific">Providencia stuartii (strain MRSN 2154)</name>
    <dbReference type="NCBI Taxonomy" id="1157951"/>
    <lineage>
        <taxon>Bacteria</taxon>
        <taxon>Pseudomonadati</taxon>
        <taxon>Pseudomonadota</taxon>
        <taxon>Gammaproteobacteria</taxon>
        <taxon>Enterobacterales</taxon>
        <taxon>Morganellaceae</taxon>
        <taxon>Providencia</taxon>
    </lineage>
</organism>
<proteinExistence type="predicted"/>
<evidence type="ECO:0000313" key="5">
    <source>
        <dbReference type="Proteomes" id="UP000005012"/>
    </source>
</evidence>
<evidence type="ECO:0000259" key="3">
    <source>
        <dbReference type="PROSITE" id="PS50977"/>
    </source>
</evidence>
<evidence type="ECO:0000256" key="1">
    <source>
        <dbReference type="ARBA" id="ARBA00023125"/>
    </source>
</evidence>
<evidence type="ECO:0000256" key="2">
    <source>
        <dbReference type="PROSITE-ProRule" id="PRU00335"/>
    </source>
</evidence>